<evidence type="ECO:0000313" key="1">
    <source>
        <dbReference type="EMBL" id="MDP9837007.1"/>
    </source>
</evidence>
<dbReference type="Proteomes" id="UP001241472">
    <property type="component" value="Unassembled WGS sequence"/>
</dbReference>
<organism evidence="1 2">
    <name type="scientific">Neorhizobium huautlense</name>
    <dbReference type="NCBI Taxonomy" id="67774"/>
    <lineage>
        <taxon>Bacteria</taxon>
        <taxon>Pseudomonadati</taxon>
        <taxon>Pseudomonadota</taxon>
        <taxon>Alphaproteobacteria</taxon>
        <taxon>Hyphomicrobiales</taxon>
        <taxon>Rhizobiaceae</taxon>
        <taxon>Rhizobium/Agrobacterium group</taxon>
        <taxon>Neorhizobium</taxon>
    </lineage>
</organism>
<protein>
    <recommendedName>
        <fullName evidence="3">Integrase</fullName>
    </recommendedName>
</protein>
<name>A0ABT9PRC4_9HYPH</name>
<evidence type="ECO:0000313" key="2">
    <source>
        <dbReference type="Proteomes" id="UP001241472"/>
    </source>
</evidence>
<accession>A0ABT9PRC4</accession>
<evidence type="ECO:0008006" key="3">
    <source>
        <dbReference type="Google" id="ProtNLM"/>
    </source>
</evidence>
<dbReference type="RefSeq" id="WP_306833318.1">
    <property type="nucleotide sequence ID" value="NZ_JAUSRF010000005.1"/>
</dbReference>
<gene>
    <name evidence="1" type="ORF">J2T09_001759</name>
</gene>
<comment type="caution">
    <text evidence="1">The sequence shown here is derived from an EMBL/GenBank/DDBJ whole genome shotgun (WGS) entry which is preliminary data.</text>
</comment>
<dbReference type="EMBL" id="JAUSRF010000005">
    <property type="protein sequence ID" value="MDP9837007.1"/>
    <property type="molecule type" value="Genomic_DNA"/>
</dbReference>
<reference evidence="1 2" key="1">
    <citation type="submission" date="2023-07" db="EMBL/GenBank/DDBJ databases">
        <title>Sorghum-associated microbial communities from plants grown in Nebraska, USA.</title>
        <authorList>
            <person name="Schachtman D."/>
        </authorList>
    </citation>
    <scope>NUCLEOTIDE SEQUENCE [LARGE SCALE GENOMIC DNA]</scope>
    <source>
        <strain evidence="1 2">DS1307</strain>
    </source>
</reference>
<sequence length="81" mass="9537">MTLGELIESYRPHLLDETVSMQRSWEDTFKYALKVFPADTPLDSFDLRVLEAQMSASGINQRYVVGYIERWRRLLVERAAR</sequence>
<keyword evidence="2" id="KW-1185">Reference proteome</keyword>
<proteinExistence type="predicted"/>